<gene>
    <name evidence="9" type="primary">20216554</name>
    <name evidence="8" type="ORF">HELRODRAFT_85991</name>
</gene>
<keyword evidence="6" id="KW-0472">Membrane</keyword>
<dbReference type="GO" id="GO:0001764">
    <property type="term" value="P:neuron migration"/>
    <property type="evidence" value="ECO:0000318"/>
    <property type="project" value="GO_Central"/>
</dbReference>
<evidence type="ECO:0000313" key="10">
    <source>
        <dbReference type="Proteomes" id="UP000015101"/>
    </source>
</evidence>
<proteinExistence type="inferred from homology"/>
<evidence type="ECO:0000256" key="6">
    <source>
        <dbReference type="SAM" id="Phobius"/>
    </source>
</evidence>
<evidence type="ECO:0000313" key="8">
    <source>
        <dbReference type="EMBL" id="ESN96891.1"/>
    </source>
</evidence>
<keyword evidence="3" id="KW-0963">Cytoplasm</keyword>
<keyword evidence="6" id="KW-1133">Transmembrane helix</keyword>
<dbReference type="GO" id="GO:0098858">
    <property type="term" value="C:actin-based cell projection"/>
    <property type="evidence" value="ECO:0000318"/>
    <property type="project" value="GO_Central"/>
</dbReference>
<evidence type="ECO:0000259" key="7">
    <source>
        <dbReference type="Pfam" id="PF07815"/>
    </source>
</evidence>
<dbReference type="EnsemblMetazoa" id="HelroT85991">
    <property type="protein sequence ID" value="HelroP85991"/>
    <property type="gene ID" value="HelroG85991"/>
</dbReference>
<dbReference type="InterPro" id="IPR012849">
    <property type="entry name" value="Abl-interactor_HHR_dom"/>
</dbReference>
<dbReference type="PANTHER" id="PTHR10460">
    <property type="entry name" value="ABL INTERACTOR FAMILY MEMBER"/>
    <property type="match status" value="1"/>
</dbReference>
<sequence>MSVSEELIQLLENVVPDCRKQLRDSHTNLEKVALYCEGNYLQAADKRQALEETKNYTTQSLASVAYQINTLATNFLRLLDLQMGQITDMESSINHLSQIVMIHKEKVARREIGELTANKSVTRPVGVKNPGIIFPEQQERPVKYVRKPIDYSILDNVGHGAKVSLLFFVCSIFNDTTIFIVRLFLESLLNYSCVLSFHQFFIIYIIIIIYNSFVDLMFVELFGDDSLILHRTTVTYLFIQWQIII</sequence>
<keyword evidence="10" id="KW-1185">Reference proteome</keyword>
<dbReference type="EMBL" id="KB097487">
    <property type="protein sequence ID" value="ESN96891.1"/>
    <property type="molecule type" value="Genomic_DNA"/>
</dbReference>
<dbReference type="GO" id="GO:0031209">
    <property type="term" value="C:SCAR complex"/>
    <property type="evidence" value="ECO:0000318"/>
    <property type="project" value="GO_Central"/>
</dbReference>
<dbReference type="RefSeq" id="XP_009024934.1">
    <property type="nucleotide sequence ID" value="XM_009026686.1"/>
</dbReference>
<evidence type="ECO:0000256" key="4">
    <source>
        <dbReference type="ARBA" id="ARBA00022553"/>
    </source>
</evidence>
<dbReference type="PANTHER" id="PTHR10460:SF0">
    <property type="entry name" value="ABELSON INTERACTING PROTEIN, ISOFORM D"/>
    <property type="match status" value="1"/>
</dbReference>
<evidence type="ECO:0000256" key="2">
    <source>
        <dbReference type="ARBA" id="ARBA00010020"/>
    </source>
</evidence>
<dbReference type="OMA" id="YIREPIS"/>
<reference evidence="8 10" key="2">
    <citation type="journal article" date="2013" name="Nature">
        <title>Insights into bilaterian evolution from three spiralian genomes.</title>
        <authorList>
            <person name="Simakov O."/>
            <person name="Marletaz F."/>
            <person name="Cho S.J."/>
            <person name="Edsinger-Gonzales E."/>
            <person name="Havlak P."/>
            <person name="Hellsten U."/>
            <person name="Kuo D.H."/>
            <person name="Larsson T."/>
            <person name="Lv J."/>
            <person name="Arendt D."/>
            <person name="Savage R."/>
            <person name="Osoegawa K."/>
            <person name="de Jong P."/>
            <person name="Grimwood J."/>
            <person name="Chapman J.A."/>
            <person name="Shapiro H."/>
            <person name="Aerts A."/>
            <person name="Otillar R.P."/>
            <person name="Terry A.Y."/>
            <person name="Boore J.L."/>
            <person name="Grigoriev I.V."/>
            <person name="Lindberg D.R."/>
            <person name="Seaver E.C."/>
            <person name="Weisblat D.A."/>
            <person name="Putnam N.H."/>
            <person name="Rokhsar D.S."/>
        </authorList>
    </citation>
    <scope>NUCLEOTIDE SEQUENCE</scope>
</reference>
<name>T1G657_HELRO</name>
<keyword evidence="4" id="KW-0597">Phosphoprotein</keyword>
<dbReference type="CTD" id="20216554"/>
<dbReference type="AlphaFoldDB" id="T1G657"/>
<dbReference type="OrthoDB" id="2159336at2759"/>
<accession>T1G657</accession>
<dbReference type="KEGG" id="hro:HELRODRAFT_85991"/>
<dbReference type="eggNOG" id="KOG2546">
    <property type="taxonomic scope" value="Eukaryota"/>
</dbReference>
<dbReference type="GO" id="GO:0030027">
    <property type="term" value="C:lamellipodium"/>
    <property type="evidence" value="ECO:0000318"/>
    <property type="project" value="GO_Central"/>
</dbReference>
<keyword evidence="5" id="KW-0175">Coiled coil</keyword>
<dbReference type="Gene3D" id="6.10.140.1620">
    <property type="match status" value="1"/>
</dbReference>
<feature type="transmembrane region" description="Helical" evidence="6">
    <location>
        <begin position="197"/>
        <end position="222"/>
    </location>
</feature>
<reference evidence="9" key="3">
    <citation type="submission" date="2015-06" db="UniProtKB">
        <authorList>
            <consortium name="EnsemblMetazoa"/>
        </authorList>
    </citation>
    <scope>IDENTIFICATION</scope>
</reference>
<feature type="domain" description="Abl-interactor homeo-domain homologous" evidence="7">
    <location>
        <begin position="96"/>
        <end position="163"/>
    </location>
</feature>
<protein>
    <recommendedName>
        <fullName evidence="7">Abl-interactor homeo-domain homologous domain-containing protein</fullName>
    </recommendedName>
</protein>
<evidence type="ECO:0000256" key="5">
    <source>
        <dbReference type="ARBA" id="ARBA00023054"/>
    </source>
</evidence>
<dbReference type="GO" id="GO:0035591">
    <property type="term" value="F:signaling adaptor activity"/>
    <property type="evidence" value="ECO:0000318"/>
    <property type="project" value="GO_Central"/>
</dbReference>
<evidence type="ECO:0000256" key="3">
    <source>
        <dbReference type="ARBA" id="ARBA00022490"/>
    </source>
</evidence>
<comment type="similarity">
    <text evidence="2">Belongs to the ABI family.</text>
</comment>
<dbReference type="Pfam" id="PF07815">
    <property type="entry name" value="Abi_HHR"/>
    <property type="match status" value="1"/>
</dbReference>
<dbReference type="EMBL" id="AMQM01006527">
    <property type="status" value="NOT_ANNOTATED_CDS"/>
    <property type="molecule type" value="Genomic_DNA"/>
</dbReference>
<reference evidence="10" key="1">
    <citation type="submission" date="2012-12" db="EMBL/GenBank/DDBJ databases">
        <authorList>
            <person name="Hellsten U."/>
            <person name="Grimwood J."/>
            <person name="Chapman J.A."/>
            <person name="Shapiro H."/>
            <person name="Aerts A."/>
            <person name="Otillar R.P."/>
            <person name="Terry A.Y."/>
            <person name="Boore J.L."/>
            <person name="Simakov O."/>
            <person name="Marletaz F."/>
            <person name="Cho S.-J."/>
            <person name="Edsinger-Gonzales E."/>
            <person name="Havlak P."/>
            <person name="Kuo D.-H."/>
            <person name="Larsson T."/>
            <person name="Lv J."/>
            <person name="Arendt D."/>
            <person name="Savage R."/>
            <person name="Osoegawa K."/>
            <person name="de Jong P."/>
            <person name="Lindberg D.R."/>
            <person name="Seaver E.C."/>
            <person name="Weisblat D.A."/>
            <person name="Putnam N.H."/>
            <person name="Grigoriev I.V."/>
            <person name="Rokhsar D.S."/>
        </authorList>
    </citation>
    <scope>NUCLEOTIDE SEQUENCE</scope>
</reference>
<dbReference type="HOGENOM" id="CLU_1134623_0_0_1"/>
<evidence type="ECO:0000313" key="9">
    <source>
        <dbReference type="EnsemblMetazoa" id="HelroP85991"/>
    </source>
</evidence>
<dbReference type="GO" id="GO:0048858">
    <property type="term" value="P:cell projection morphogenesis"/>
    <property type="evidence" value="ECO:0000318"/>
    <property type="project" value="GO_Central"/>
</dbReference>
<dbReference type="Proteomes" id="UP000015101">
    <property type="component" value="Unassembled WGS sequence"/>
</dbReference>
<comment type="subcellular location">
    <subcellularLocation>
        <location evidence="1">Cytoplasm</location>
    </subcellularLocation>
</comment>
<dbReference type="STRING" id="6412.T1G657"/>
<evidence type="ECO:0000256" key="1">
    <source>
        <dbReference type="ARBA" id="ARBA00004496"/>
    </source>
</evidence>
<organism evidence="9 10">
    <name type="scientific">Helobdella robusta</name>
    <name type="common">Californian leech</name>
    <dbReference type="NCBI Taxonomy" id="6412"/>
    <lineage>
        <taxon>Eukaryota</taxon>
        <taxon>Metazoa</taxon>
        <taxon>Spiralia</taxon>
        <taxon>Lophotrochozoa</taxon>
        <taxon>Annelida</taxon>
        <taxon>Clitellata</taxon>
        <taxon>Hirudinea</taxon>
        <taxon>Rhynchobdellida</taxon>
        <taxon>Glossiphoniidae</taxon>
        <taxon>Helobdella</taxon>
    </lineage>
</organism>
<dbReference type="InterPro" id="IPR028457">
    <property type="entry name" value="ABI"/>
</dbReference>
<keyword evidence="6" id="KW-0812">Transmembrane</keyword>
<dbReference type="GeneID" id="20216554"/>
<feature type="transmembrane region" description="Helical" evidence="6">
    <location>
        <begin position="165"/>
        <end position="185"/>
    </location>
</feature>
<dbReference type="InParanoid" id="T1G657"/>